<dbReference type="InterPro" id="IPR029026">
    <property type="entry name" value="tRNA_m1G_MTases_N"/>
</dbReference>
<dbReference type="InterPro" id="IPR029064">
    <property type="entry name" value="Ribosomal_eL30-like_sf"/>
</dbReference>
<name>A0ABW4IU35_9ACTN</name>
<comment type="similarity">
    <text evidence="1">Belongs to the class IV-like SAM-binding methyltransferase superfamily. RNA methyltransferase TrmH family.</text>
</comment>
<dbReference type="PANTHER" id="PTHR46429:SF1">
    <property type="entry name" value="23S RRNA (GUANOSINE-2'-O-)-METHYLTRANSFERASE RLMB"/>
    <property type="match status" value="1"/>
</dbReference>
<dbReference type="InterPro" id="IPR013123">
    <property type="entry name" value="SpoU_subst-bd"/>
</dbReference>
<keyword evidence="3" id="KW-0808">Transferase</keyword>
<evidence type="ECO:0000313" key="6">
    <source>
        <dbReference type="EMBL" id="MFD1660408.1"/>
    </source>
</evidence>
<dbReference type="CDD" id="cd18103">
    <property type="entry name" value="SpoU-like_RlmB"/>
    <property type="match status" value="1"/>
</dbReference>
<reference evidence="7" key="1">
    <citation type="journal article" date="2019" name="Int. J. Syst. Evol. Microbiol.">
        <title>The Global Catalogue of Microorganisms (GCM) 10K type strain sequencing project: providing services to taxonomists for standard genome sequencing and annotation.</title>
        <authorList>
            <consortium name="The Broad Institute Genomics Platform"/>
            <consortium name="The Broad Institute Genome Sequencing Center for Infectious Disease"/>
            <person name="Wu L."/>
            <person name="Ma J."/>
        </authorList>
    </citation>
    <scope>NUCLEOTIDE SEQUENCE [LARGE SCALE GENOMIC DNA]</scope>
    <source>
        <strain evidence="7">CGMCC 1.12470</strain>
    </source>
</reference>
<dbReference type="PANTHER" id="PTHR46429">
    <property type="entry name" value="23S RRNA (GUANOSINE-2'-O-)-METHYLTRANSFERASE RLMB"/>
    <property type="match status" value="1"/>
</dbReference>
<evidence type="ECO:0000259" key="5">
    <source>
        <dbReference type="SMART" id="SM00967"/>
    </source>
</evidence>
<comment type="caution">
    <text evidence="6">The sequence shown here is derived from an EMBL/GenBank/DDBJ whole genome shotgun (WGS) entry which is preliminary data.</text>
</comment>
<dbReference type="EMBL" id="JBHUDX010000053">
    <property type="protein sequence ID" value="MFD1660408.1"/>
    <property type="molecule type" value="Genomic_DNA"/>
</dbReference>
<accession>A0ABW4IU35</accession>
<dbReference type="Gene3D" id="3.30.1330.30">
    <property type="match status" value="1"/>
</dbReference>
<feature type="compositionally biased region" description="Basic residues" evidence="4">
    <location>
        <begin position="40"/>
        <end position="63"/>
    </location>
</feature>
<dbReference type="InterPro" id="IPR001537">
    <property type="entry name" value="SpoU_MeTrfase"/>
</dbReference>
<evidence type="ECO:0000256" key="2">
    <source>
        <dbReference type="ARBA" id="ARBA00022603"/>
    </source>
</evidence>
<sequence>MAANNRRMSGKKGAQVGSGGKRRRSLEGKGPTPPAEMRKGHAKQRAAQAKARRVQQRPQRRAGGKTPSELVVGRNPVVEALREGVPASTLYVQQFVDNDERVREALQLAAERGGINLMEAPRPELDRMTGGLNHQGLVLQVPPYEYAHPEDLADAAYDEGEDPLIVALDGVTDPRNLGAVVRSVSAFGGHGVVVPERRAAGMTAGAWKTSAGTAARTPVARATNLTRALEAYKKAGITVVGLAADGEAELGGLEALDGPVVIVVGSEGKGLSRLVGETCDVRVRIPMPGGAESLNAGVAAGIVLYEAARRRA</sequence>
<dbReference type="SUPFAM" id="SSF75217">
    <property type="entry name" value="alpha/beta knot"/>
    <property type="match status" value="1"/>
</dbReference>
<dbReference type="RefSeq" id="WP_381084466.1">
    <property type="nucleotide sequence ID" value="NZ_JBHUDX010000053.1"/>
</dbReference>
<dbReference type="Pfam" id="PF08032">
    <property type="entry name" value="SpoU_sub_bind"/>
    <property type="match status" value="1"/>
</dbReference>
<evidence type="ECO:0000256" key="4">
    <source>
        <dbReference type="SAM" id="MobiDB-lite"/>
    </source>
</evidence>
<gene>
    <name evidence="6" type="primary">rlmB</name>
    <name evidence="6" type="ORF">ACFSL4_19905</name>
</gene>
<dbReference type="SMART" id="SM00967">
    <property type="entry name" value="SpoU_sub_bind"/>
    <property type="match status" value="1"/>
</dbReference>
<protein>
    <submittedName>
        <fullName evidence="6">23S rRNA (Guanosine(2251)-2'-O)-methyltransferase RlmB</fullName>
    </submittedName>
</protein>
<dbReference type="SUPFAM" id="SSF55315">
    <property type="entry name" value="L30e-like"/>
    <property type="match status" value="1"/>
</dbReference>
<dbReference type="InterPro" id="IPR029028">
    <property type="entry name" value="Alpha/beta_knot_MTases"/>
</dbReference>
<evidence type="ECO:0000313" key="7">
    <source>
        <dbReference type="Proteomes" id="UP001597261"/>
    </source>
</evidence>
<keyword evidence="7" id="KW-1185">Reference proteome</keyword>
<proteinExistence type="inferred from homology"/>
<dbReference type="InterPro" id="IPR004441">
    <property type="entry name" value="rRNA_MeTrfase_TrmH"/>
</dbReference>
<dbReference type="NCBIfam" id="TIGR00186">
    <property type="entry name" value="rRNA_methyl_3"/>
    <property type="match status" value="1"/>
</dbReference>
<evidence type="ECO:0000256" key="1">
    <source>
        <dbReference type="ARBA" id="ARBA00007228"/>
    </source>
</evidence>
<evidence type="ECO:0000256" key="3">
    <source>
        <dbReference type="ARBA" id="ARBA00022679"/>
    </source>
</evidence>
<feature type="region of interest" description="Disordered" evidence="4">
    <location>
        <begin position="1"/>
        <end position="69"/>
    </location>
</feature>
<organism evidence="6 7">
    <name type="scientific">Streptomyces caeni</name>
    <dbReference type="NCBI Taxonomy" id="2307231"/>
    <lineage>
        <taxon>Bacteria</taxon>
        <taxon>Bacillati</taxon>
        <taxon>Actinomycetota</taxon>
        <taxon>Actinomycetes</taxon>
        <taxon>Kitasatosporales</taxon>
        <taxon>Streptomycetaceae</taxon>
        <taxon>Streptomyces</taxon>
    </lineage>
</organism>
<dbReference type="Proteomes" id="UP001597261">
    <property type="component" value="Unassembled WGS sequence"/>
</dbReference>
<dbReference type="Pfam" id="PF00588">
    <property type="entry name" value="SpoU_methylase"/>
    <property type="match status" value="1"/>
</dbReference>
<dbReference type="Gene3D" id="3.40.1280.10">
    <property type="match status" value="1"/>
</dbReference>
<keyword evidence="2" id="KW-0489">Methyltransferase</keyword>
<feature type="domain" description="RNA 2-O ribose methyltransferase substrate binding" evidence="5">
    <location>
        <begin position="70"/>
        <end position="147"/>
    </location>
</feature>